<organism evidence="1 2">
    <name type="scientific">Puccinia striiformis f. sp. tritici</name>
    <dbReference type="NCBI Taxonomy" id="168172"/>
    <lineage>
        <taxon>Eukaryota</taxon>
        <taxon>Fungi</taxon>
        <taxon>Dikarya</taxon>
        <taxon>Basidiomycota</taxon>
        <taxon>Pucciniomycotina</taxon>
        <taxon>Pucciniomycetes</taxon>
        <taxon>Pucciniales</taxon>
        <taxon>Pucciniaceae</taxon>
        <taxon>Puccinia</taxon>
    </lineage>
</organism>
<evidence type="ECO:0000313" key="2">
    <source>
        <dbReference type="Proteomes" id="UP001060170"/>
    </source>
</evidence>
<proteinExistence type="predicted"/>
<accession>A0ACC0E1S8</accession>
<reference evidence="2" key="1">
    <citation type="journal article" date="2018" name="BMC Genomics">
        <title>Genomic insights into host adaptation between the wheat stripe rust pathogen (Puccinia striiformis f. sp. tritici) and the barley stripe rust pathogen (Puccinia striiformis f. sp. hordei).</title>
        <authorList>
            <person name="Xia C."/>
            <person name="Wang M."/>
            <person name="Yin C."/>
            <person name="Cornejo O.E."/>
            <person name="Hulbert S.H."/>
            <person name="Chen X."/>
        </authorList>
    </citation>
    <scope>NUCLEOTIDE SEQUENCE [LARGE SCALE GENOMIC DNA]</scope>
    <source>
        <strain evidence="2">93-210</strain>
    </source>
</reference>
<dbReference type="EMBL" id="CM045875">
    <property type="protein sequence ID" value="KAI7943640.1"/>
    <property type="molecule type" value="Genomic_DNA"/>
</dbReference>
<keyword evidence="2" id="KW-1185">Reference proteome</keyword>
<name>A0ACC0E1S8_9BASI</name>
<protein>
    <submittedName>
        <fullName evidence="1">Uncharacterized protein</fullName>
    </submittedName>
</protein>
<dbReference type="Proteomes" id="UP001060170">
    <property type="component" value="Chromosome 11"/>
</dbReference>
<sequence length="102" mass="11474">MDDINWRSSALAGSTHLEGLTHRLKRRNRVPRVTPPVVLVEAHALEICGSKLRNKETRYKFGIYAAGHSLSNAKRFVGETHDDTTDVITVKCDKQWSSIVES</sequence>
<reference evidence="2" key="2">
    <citation type="journal article" date="2018" name="Mol. Plant Microbe Interact.">
        <title>Genome sequence resources for the wheat stripe rust pathogen (Puccinia striiformis f. sp. tritici) and the barley stripe rust pathogen (Puccinia striiformis f. sp. hordei).</title>
        <authorList>
            <person name="Xia C."/>
            <person name="Wang M."/>
            <person name="Yin C."/>
            <person name="Cornejo O.E."/>
            <person name="Hulbert S.H."/>
            <person name="Chen X."/>
        </authorList>
    </citation>
    <scope>NUCLEOTIDE SEQUENCE [LARGE SCALE GENOMIC DNA]</scope>
    <source>
        <strain evidence="2">93-210</strain>
    </source>
</reference>
<gene>
    <name evidence="1" type="ORF">MJO28_011168</name>
</gene>
<reference evidence="1 2" key="3">
    <citation type="journal article" date="2022" name="Microbiol. Spectr.">
        <title>Folding features and dynamics of 3D genome architecture in plant fungal pathogens.</title>
        <authorList>
            <person name="Xia C."/>
        </authorList>
    </citation>
    <scope>NUCLEOTIDE SEQUENCE [LARGE SCALE GENOMIC DNA]</scope>
    <source>
        <strain evidence="1 2">93-210</strain>
    </source>
</reference>
<evidence type="ECO:0000313" key="1">
    <source>
        <dbReference type="EMBL" id="KAI7943640.1"/>
    </source>
</evidence>
<comment type="caution">
    <text evidence="1">The sequence shown here is derived from an EMBL/GenBank/DDBJ whole genome shotgun (WGS) entry which is preliminary data.</text>
</comment>